<evidence type="ECO:0000256" key="1">
    <source>
        <dbReference type="ARBA" id="ARBA00004389"/>
    </source>
</evidence>
<accession>A0A1G4KBL2</accession>
<evidence type="ECO:0000256" key="7">
    <source>
        <dbReference type="ARBA" id="ARBA00022824"/>
    </source>
</evidence>
<dbReference type="AlphaFoldDB" id="A0A1G4KBL2"/>
<comment type="similarity">
    <text evidence="3 11">Belongs to the ALG14 family.</text>
</comment>
<feature type="transmembrane region" description="Helical" evidence="11">
    <location>
        <begin position="6"/>
        <end position="27"/>
    </location>
</feature>
<evidence type="ECO:0000313" key="13">
    <source>
        <dbReference type="Proteomes" id="UP000189911"/>
    </source>
</evidence>
<comment type="subcellular location">
    <subcellularLocation>
        <location evidence="1 11">Endoplasmic reticulum membrane</location>
        <topology evidence="1 11">Single-pass membrane protein</topology>
    </subcellularLocation>
    <subcellularLocation>
        <location evidence="2">Nucleus membrane</location>
        <topology evidence="2">Single-pass membrane protein</topology>
    </subcellularLocation>
</comment>
<organism evidence="12 13">
    <name type="scientific">Lachancea nothofagi CBS 11611</name>
    <dbReference type="NCBI Taxonomy" id="1266666"/>
    <lineage>
        <taxon>Eukaryota</taxon>
        <taxon>Fungi</taxon>
        <taxon>Dikarya</taxon>
        <taxon>Ascomycota</taxon>
        <taxon>Saccharomycotina</taxon>
        <taxon>Saccharomycetes</taxon>
        <taxon>Saccharomycetales</taxon>
        <taxon>Saccharomycetaceae</taxon>
        <taxon>Lachancea</taxon>
    </lineage>
</organism>
<keyword evidence="9 11" id="KW-0472">Membrane</keyword>
<dbReference type="GO" id="GO:0006488">
    <property type="term" value="P:dolichol-linked oligosaccharide biosynthetic process"/>
    <property type="evidence" value="ECO:0007669"/>
    <property type="project" value="InterPro"/>
</dbReference>
<dbReference type="Pfam" id="PF08660">
    <property type="entry name" value="Alg14"/>
    <property type="match status" value="1"/>
</dbReference>
<dbReference type="Proteomes" id="UP000189911">
    <property type="component" value="Chromosome F"/>
</dbReference>
<keyword evidence="13" id="KW-1185">Reference proteome</keyword>
<dbReference type="GO" id="GO:0004577">
    <property type="term" value="F:N-acetylglucosaminyldiphosphodolichol N-acetylglucosaminyltransferase activity"/>
    <property type="evidence" value="ECO:0007669"/>
    <property type="project" value="TreeGrafter"/>
</dbReference>
<evidence type="ECO:0000256" key="10">
    <source>
        <dbReference type="ARBA" id="ARBA00032062"/>
    </source>
</evidence>
<dbReference type="PANTHER" id="PTHR12154">
    <property type="entry name" value="GLYCOSYL TRANSFERASE-RELATED"/>
    <property type="match status" value="1"/>
</dbReference>
<sequence length="235" mass="25898">MGYGIWVLALVLLEWLVIRVILVIPLFGIQNDGIMGAGGVKVKSGTGANSAGLRLFVFLGSGGHTGEMLRLLDNYKDELLRPGTKLIVGSSDEESLTRFHHSLGPQLAQQVQVTVCRFGKAREVGASKLESVRSILHTLAKAIWTVTWIKWQFVGQPHLVLLNGPGTCCIIAGWLKLLEIITMTRSKIVYVESLARTDSLSMSGKILYPLVDEFVVQWSELCEVYERAQCFGILV</sequence>
<evidence type="ECO:0000256" key="2">
    <source>
        <dbReference type="ARBA" id="ARBA00004590"/>
    </source>
</evidence>
<evidence type="ECO:0000256" key="8">
    <source>
        <dbReference type="ARBA" id="ARBA00022989"/>
    </source>
</evidence>
<dbReference type="Gene3D" id="3.40.50.2000">
    <property type="entry name" value="Glycogen Phosphorylase B"/>
    <property type="match status" value="1"/>
</dbReference>
<name>A0A1G4KBL2_9SACH</name>
<reference evidence="13" key="1">
    <citation type="submission" date="2016-03" db="EMBL/GenBank/DDBJ databases">
        <authorList>
            <person name="Devillers Hugo."/>
        </authorList>
    </citation>
    <scope>NUCLEOTIDE SEQUENCE [LARGE SCALE GENOMIC DNA]</scope>
</reference>
<evidence type="ECO:0000256" key="3">
    <source>
        <dbReference type="ARBA" id="ARBA00009731"/>
    </source>
</evidence>
<keyword evidence="6 11" id="KW-0812">Transmembrane</keyword>
<protein>
    <recommendedName>
        <fullName evidence="5 11">UDP-N-acetylglucosamine transferase subunit ALG14</fullName>
    </recommendedName>
    <alternativeName>
        <fullName evidence="10 11">Asparagine-linked glycosylation protein 14</fullName>
    </alternativeName>
</protein>
<dbReference type="InterPro" id="IPR013969">
    <property type="entry name" value="Oligosacch_biosynth_Alg14"/>
</dbReference>
<keyword evidence="8 11" id="KW-1133">Transmembrane helix</keyword>
<dbReference type="GO" id="GO:0043541">
    <property type="term" value="C:UDP-N-acetylglucosamine transferase complex"/>
    <property type="evidence" value="ECO:0007669"/>
    <property type="project" value="TreeGrafter"/>
</dbReference>
<comment type="subunit">
    <text evidence="4 11">Heterodimer with ALG13 to form a functional enzyme.</text>
</comment>
<evidence type="ECO:0000256" key="4">
    <source>
        <dbReference type="ARBA" id="ARBA00011335"/>
    </source>
</evidence>
<dbReference type="OrthoDB" id="17098at2759"/>
<dbReference type="EMBL" id="LT598452">
    <property type="protein sequence ID" value="SCV01682.1"/>
    <property type="molecule type" value="Genomic_DNA"/>
</dbReference>
<evidence type="ECO:0000256" key="5">
    <source>
        <dbReference type="ARBA" id="ARBA00017467"/>
    </source>
</evidence>
<keyword evidence="7 11" id="KW-0256">Endoplasmic reticulum</keyword>
<evidence type="ECO:0000256" key="6">
    <source>
        <dbReference type="ARBA" id="ARBA00022692"/>
    </source>
</evidence>
<dbReference type="GO" id="GO:0031965">
    <property type="term" value="C:nuclear membrane"/>
    <property type="evidence" value="ECO:0007669"/>
    <property type="project" value="UniProtKB-SubCell"/>
</dbReference>
<evidence type="ECO:0000313" key="12">
    <source>
        <dbReference type="EMBL" id="SCV01682.1"/>
    </source>
</evidence>
<gene>
    <name evidence="11" type="primary">ALG14</name>
    <name evidence="12" type="ORF">LANO_0F12992G</name>
</gene>
<evidence type="ECO:0000256" key="9">
    <source>
        <dbReference type="ARBA" id="ARBA00023136"/>
    </source>
</evidence>
<evidence type="ECO:0000256" key="11">
    <source>
        <dbReference type="RuleBase" id="RU362127"/>
    </source>
</evidence>
<dbReference type="PANTHER" id="PTHR12154:SF4">
    <property type="entry name" value="UDP-N-ACETYLGLUCOSAMINE TRANSFERASE SUBUNIT ALG14 HOMOLOG"/>
    <property type="match status" value="1"/>
</dbReference>
<comment type="function">
    <text evidence="11">Involved in protein N-glycosylation. Essential for the second step of the dolichol-linked oligosaccharide pathway. Anchors the catalytic subunit ALG13 to the ER.</text>
</comment>
<proteinExistence type="inferred from homology"/>